<keyword evidence="1" id="KW-0732">Signal</keyword>
<keyword evidence="3" id="KW-1185">Reference proteome</keyword>
<dbReference type="AlphaFoldDB" id="A0AAN5ALH1"/>
<evidence type="ECO:0000256" key="1">
    <source>
        <dbReference type="SAM" id="SignalP"/>
    </source>
</evidence>
<reference evidence="2 3" key="1">
    <citation type="submission" date="2021-12" db="EMBL/GenBank/DDBJ databases">
        <title>Genome sequencing of bacteria with rrn-lacking chromosome and rrn-plasmid.</title>
        <authorList>
            <person name="Anda M."/>
            <person name="Iwasaki W."/>
        </authorList>
    </citation>
    <scope>NUCLEOTIDE SEQUENCE [LARGE SCALE GENOMIC DNA]</scope>
    <source>
        <strain evidence="2 3">NBRC 15940</strain>
    </source>
</reference>
<evidence type="ECO:0000313" key="2">
    <source>
        <dbReference type="EMBL" id="GJM63955.1"/>
    </source>
</evidence>
<accession>A0AAN5ALH1</accession>
<name>A0AAN5ALH1_9BACT</name>
<proteinExistence type="predicted"/>
<dbReference type="Proteomes" id="UP001310022">
    <property type="component" value="Unassembled WGS sequence"/>
</dbReference>
<feature type="signal peptide" evidence="1">
    <location>
        <begin position="1"/>
        <end position="19"/>
    </location>
</feature>
<comment type="caution">
    <text evidence="2">The sequence shown here is derived from an EMBL/GenBank/DDBJ whole genome shotgun (WGS) entry which is preliminary data.</text>
</comment>
<dbReference type="PROSITE" id="PS51257">
    <property type="entry name" value="PROKAR_LIPOPROTEIN"/>
    <property type="match status" value="1"/>
</dbReference>
<gene>
    <name evidence="2" type="ORF">PEDI_45070</name>
</gene>
<dbReference type="RefSeq" id="WP_338239045.1">
    <property type="nucleotide sequence ID" value="NZ_BQKE01000003.1"/>
</dbReference>
<evidence type="ECO:0000313" key="3">
    <source>
        <dbReference type="Proteomes" id="UP001310022"/>
    </source>
</evidence>
<sequence>MKNVSQAFALMLLSLSLYSCEEGWTEIAPPTTEDLLTDKTLVFPISKGTFSFSDIWNTMQDSTSGFELEAIEGNYQLSQESDFNFESIIDFENVQSERSGYFSAFDYDGRSLYAAYRLPLLSEDQTYIEQLGELEFAGGHLFIRLDHKDFKDLKGQITLGFDQPLVIPFSDFGDENQISIELKEQVIFGQEQESGIYLPVKMEVFANLQSIPHLFHPITISLHTQEIQVANLQAHFGNFERSFVQKIEKPVLEEGIALGAVSLALEMENSSELPLTFDLLLQSEEGSVQCSPDGPVQQGSWHDLLTQENSNLLPIINGAGEQIELICNLKVEGQGAGLLSFSRNDQVNMDMEVALPFSLKVEDLSYEFIQPLESLSLEEYNLDRAVILFSGYNSIPLGVELQIELLDEAKNVVGKLSPEDFWLVEQEQDSVRASVLIESEQLHLLQDASQMAFRMVFSSSKIQDDFVQLRDDQSMEINIGMIAETH</sequence>
<organism evidence="2 3">
    <name type="scientific">Persicobacter diffluens</name>
    <dbReference type="NCBI Taxonomy" id="981"/>
    <lineage>
        <taxon>Bacteria</taxon>
        <taxon>Pseudomonadati</taxon>
        <taxon>Bacteroidota</taxon>
        <taxon>Cytophagia</taxon>
        <taxon>Cytophagales</taxon>
        <taxon>Persicobacteraceae</taxon>
        <taxon>Persicobacter</taxon>
    </lineage>
</organism>
<protein>
    <submittedName>
        <fullName evidence="2">Uncharacterized protein</fullName>
    </submittedName>
</protein>
<feature type="chain" id="PRO_5042848766" evidence="1">
    <location>
        <begin position="20"/>
        <end position="486"/>
    </location>
</feature>
<dbReference type="EMBL" id="BQKE01000003">
    <property type="protein sequence ID" value="GJM63955.1"/>
    <property type="molecule type" value="Genomic_DNA"/>
</dbReference>